<sequence length="94" mass="10523">MYHPISIEVSDGEDTTTLSWRLNIIDQTVNRPPRITFTPSLLTKLERVYQYQLVGKHPINFVGALETGFLPQFGWVAQVGVRNPVSESLPGGLN</sequence>
<name>A0ABT2MWY7_9CYAN</name>
<dbReference type="Proteomes" id="UP001525890">
    <property type="component" value="Unassembled WGS sequence"/>
</dbReference>
<dbReference type="RefSeq" id="WP_368008736.1">
    <property type="nucleotide sequence ID" value="NZ_JAMXFF010000046.1"/>
</dbReference>
<evidence type="ECO:0000313" key="1">
    <source>
        <dbReference type="EMBL" id="MCT7969264.1"/>
    </source>
</evidence>
<proteinExistence type="predicted"/>
<reference evidence="1 2" key="1">
    <citation type="journal article" date="2022" name="Front. Microbiol.">
        <title>High genomic differentiation and limited gene flow indicate recent cryptic speciation within the genus Laspinema (cyanobacteria).</title>
        <authorList>
            <person name="Stanojkovic A."/>
            <person name="Skoupy S."/>
            <person name="Skaloud P."/>
            <person name="Dvorak P."/>
        </authorList>
    </citation>
    <scope>NUCLEOTIDE SEQUENCE [LARGE SCALE GENOMIC DNA]</scope>
    <source>
        <strain evidence="1 2">D2a</strain>
    </source>
</reference>
<keyword evidence="2" id="KW-1185">Reference proteome</keyword>
<protein>
    <submittedName>
        <fullName evidence="1">Uncharacterized protein</fullName>
    </submittedName>
</protein>
<organism evidence="1 2">
    <name type="scientific">Laspinema palackyanum D2a</name>
    <dbReference type="NCBI Taxonomy" id="2953684"/>
    <lineage>
        <taxon>Bacteria</taxon>
        <taxon>Bacillati</taxon>
        <taxon>Cyanobacteriota</taxon>
        <taxon>Cyanophyceae</taxon>
        <taxon>Oscillatoriophycideae</taxon>
        <taxon>Oscillatoriales</taxon>
        <taxon>Laspinemataceae</taxon>
        <taxon>Laspinema</taxon>
        <taxon>Laspinema palackyanum</taxon>
    </lineage>
</organism>
<accession>A0ABT2MWY7</accession>
<evidence type="ECO:0000313" key="2">
    <source>
        <dbReference type="Proteomes" id="UP001525890"/>
    </source>
</evidence>
<dbReference type="EMBL" id="JAMXFF010000046">
    <property type="protein sequence ID" value="MCT7969264.1"/>
    <property type="molecule type" value="Genomic_DNA"/>
</dbReference>
<gene>
    <name evidence="1" type="ORF">NG799_23385</name>
</gene>
<comment type="caution">
    <text evidence="1">The sequence shown here is derived from an EMBL/GenBank/DDBJ whole genome shotgun (WGS) entry which is preliminary data.</text>
</comment>